<keyword evidence="1" id="KW-0227">DNA damage</keyword>
<evidence type="ECO:0000259" key="2">
    <source>
        <dbReference type="Pfam" id="PF05970"/>
    </source>
</evidence>
<reference evidence="5" key="1">
    <citation type="submission" date="2020-01" db="EMBL/GenBank/DDBJ databases">
        <title>Draft genome sequence of the Termite Coptotermes fromosanus.</title>
        <authorList>
            <person name="Itakura S."/>
            <person name="Yosikawa Y."/>
            <person name="Umezawa K."/>
        </authorList>
    </citation>
    <scope>NUCLEOTIDE SEQUENCE [LARGE SCALE GENOMIC DNA]</scope>
</reference>
<keyword evidence="1" id="KW-0378">Hydrolase</keyword>
<dbReference type="EC" id="5.6.2.3" evidence="1"/>
<dbReference type="InterPro" id="IPR010285">
    <property type="entry name" value="DNA_helicase_pif1-like_DEAD"/>
</dbReference>
<feature type="domain" description="DNA helicase Pif1-like 2B" evidence="3">
    <location>
        <begin position="289"/>
        <end position="335"/>
    </location>
</feature>
<dbReference type="PANTHER" id="PTHR10492:SF57">
    <property type="entry name" value="ATP-DEPENDENT DNA HELICASE"/>
    <property type="match status" value="1"/>
</dbReference>
<dbReference type="AlphaFoldDB" id="A0A6L2PD00"/>
<dbReference type="GO" id="GO:0006310">
    <property type="term" value="P:DNA recombination"/>
    <property type="evidence" value="ECO:0007669"/>
    <property type="project" value="UniProtKB-KW"/>
</dbReference>
<sequence length="449" mass="50185">RTVENVSALNGGQQLVYKQVMLAVKSDRAVSKLFFLDGPGGTGKSFLLDKILATVCLEGKIALAVASSGITAVLQMGGRTAHTRFKLSLDLTSTSTCNISEQSSSAELLRQTSLIVWDEAPMVHRFVPEAVHRLLRSLMRKDLPFGGKVMLLAGDFRRILPVGPRTTDSQIISASLKKSQLWQHFEVLCINHKHEGAYISESRQCCRDSRIYGIPLEGCLVDSLYGDTERRFMEPNYFAQRMILTPINGAAQEINEEVIQKLPGDIQEYLLIDAVEKQENMEHGIYPAEFLNMLTISGMPTRKLCLKVGTLIILRRNISGKQGLCSGTSLKVCRLAPNSIDAIIMMGNQRGKKVFIPRITLISHDSGLPLQLCRRHYTVQVAFAMMINKAQGQSVHYLGFYLPQHVFAHGQLYVALSRVTSRSSRRLLLQEEDHQEKIAFALRMLSVRK</sequence>
<dbReference type="InParanoid" id="A0A6L2PD00"/>
<evidence type="ECO:0000256" key="1">
    <source>
        <dbReference type="RuleBase" id="RU363044"/>
    </source>
</evidence>
<dbReference type="GO" id="GO:0005524">
    <property type="term" value="F:ATP binding"/>
    <property type="evidence" value="ECO:0007669"/>
    <property type="project" value="UniProtKB-KW"/>
</dbReference>
<protein>
    <recommendedName>
        <fullName evidence="1">ATP-dependent DNA helicase</fullName>
        <ecNumber evidence="1">5.6.2.3</ecNumber>
    </recommendedName>
</protein>
<dbReference type="GO" id="GO:0006281">
    <property type="term" value="P:DNA repair"/>
    <property type="evidence" value="ECO:0007669"/>
    <property type="project" value="UniProtKB-KW"/>
</dbReference>
<dbReference type="GO" id="GO:0000723">
    <property type="term" value="P:telomere maintenance"/>
    <property type="evidence" value="ECO:0007669"/>
    <property type="project" value="InterPro"/>
</dbReference>
<dbReference type="OrthoDB" id="272985at2759"/>
<keyword evidence="1" id="KW-0233">DNA recombination</keyword>
<dbReference type="Gene3D" id="3.40.50.300">
    <property type="entry name" value="P-loop containing nucleotide triphosphate hydrolases"/>
    <property type="match status" value="1"/>
</dbReference>
<evidence type="ECO:0000313" key="4">
    <source>
        <dbReference type="EMBL" id="GFG29310.1"/>
    </source>
</evidence>
<dbReference type="GO" id="GO:0043139">
    <property type="term" value="F:5'-3' DNA helicase activity"/>
    <property type="evidence" value="ECO:0007669"/>
    <property type="project" value="UniProtKB-EC"/>
</dbReference>
<dbReference type="SUPFAM" id="SSF52540">
    <property type="entry name" value="P-loop containing nucleoside triphosphate hydrolases"/>
    <property type="match status" value="2"/>
</dbReference>
<feature type="domain" description="DNA helicase Pif1-like DEAD-box helicase" evidence="2">
    <location>
        <begin position="9"/>
        <end position="192"/>
    </location>
</feature>
<dbReference type="GO" id="GO:0016787">
    <property type="term" value="F:hydrolase activity"/>
    <property type="evidence" value="ECO:0007669"/>
    <property type="project" value="UniProtKB-KW"/>
</dbReference>
<gene>
    <name evidence="4" type="ORF">Cfor_07316</name>
</gene>
<dbReference type="PANTHER" id="PTHR10492">
    <property type="match status" value="1"/>
</dbReference>
<dbReference type="Pfam" id="PF21530">
    <property type="entry name" value="Pif1_2B_dom"/>
    <property type="match status" value="1"/>
</dbReference>
<keyword evidence="1" id="KW-0234">DNA repair</keyword>
<accession>A0A6L2PD00</accession>
<dbReference type="InterPro" id="IPR049163">
    <property type="entry name" value="Pif1-like_2B_dom"/>
</dbReference>
<dbReference type="Proteomes" id="UP000502823">
    <property type="component" value="Unassembled WGS sequence"/>
</dbReference>
<evidence type="ECO:0000259" key="3">
    <source>
        <dbReference type="Pfam" id="PF21530"/>
    </source>
</evidence>
<comment type="caution">
    <text evidence="4">The sequence shown here is derived from an EMBL/GenBank/DDBJ whole genome shotgun (WGS) entry which is preliminary data.</text>
</comment>
<evidence type="ECO:0000313" key="5">
    <source>
        <dbReference type="Proteomes" id="UP000502823"/>
    </source>
</evidence>
<comment type="similarity">
    <text evidence="1">Belongs to the helicase family.</text>
</comment>
<dbReference type="InterPro" id="IPR027417">
    <property type="entry name" value="P-loop_NTPase"/>
</dbReference>
<organism evidence="4 5">
    <name type="scientific">Coptotermes formosanus</name>
    <name type="common">Formosan subterranean termite</name>
    <dbReference type="NCBI Taxonomy" id="36987"/>
    <lineage>
        <taxon>Eukaryota</taxon>
        <taxon>Metazoa</taxon>
        <taxon>Ecdysozoa</taxon>
        <taxon>Arthropoda</taxon>
        <taxon>Hexapoda</taxon>
        <taxon>Insecta</taxon>
        <taxon>Pterygota</taxon>
        <taxon>Neoptera</taxon>
        <taxon>Polyneoptera</taxon>
        <taxon>Dictyoptera</taxon>
        <taxon>Blattodea</taxon>
        <taxon>Blattoidea</taxon>
        <taxon>Termitoidae</taxon>
        <taxon>Rhinotermitidae</taxon>
        <taxon>Coptotermes</taxon>
    </lineage>
</organism>
<keyword evidence="1" id="KW-0347">Helicase</keyword>
<name>A0A6L2PD00_COPFO</name>
<proteinExistence type="inferred from homology"/>
<comment type="catalytic activity">
    <reaction evidence="1">
        <text>ATP + H2O = ADP + phosphate + H(+)</text>
        <dbReference type="Rhea" id="RHEA:13065"/>
        <dbReference type="ChEBI" id="CHEBI:15377"/>
        <dbReference type="ChEBI" id="CHEBI:15378"/>
        <dbReference type="ChEBI" id="CHEBI:30616"/>
        <dbReference type="ChEBI" id="CHEBI:43474"/>
        <dbReference type="ChEBI" id="CHEBI:456216"/>
        <dbReference type="EC" id="5.6.2.3"/>
    </reaction>
</comment>
<feature type="non-terminal residue" evidence="4">
    <location>
        <position position="1"/>
    </location>
</feature>
<keyword evidence="1" id="KW-0547">Nucleotide-binding</keyword>
<comment type="cofactor">
    <cofactor evidence="1">
        <name>Mg(2+)</name>
        <dbReference type="ChEBI" id="CHEBI:18420"/>
    </cofactor>
</comment>
<dbReference type="EMBL" id="BLKM01003642">
    <property type="protein sequence ID" value="GFG29310.1"/>
    <property type="molecule type" value="Genomic_DNA"/>
</dbReference>
<keyword evidence="5" id="KW-1185">Reference proteome</keyword>
<dbReference type="Pfam" id="PF05970">
    <property type="entry name" value="PIF1"/>
    <property type="match status" value="1"/>
</dbReference>
<keyword evidence="1" id="KW-0067">ATP-binding</keyword>